<dbReference type="Proteomes" id="UP000603453">
    <property type="component" value="Unassembled WGS sequence"/>
</dbReference>
<comment type="caution">
    <text evidence="7">The sequence shown here is derived from an EMBL/GenBank/DDBJ whole genome shotgun (WGS) entry which is preliminary data.</text>
</comment>
<accession>A0A8H7UWP2</accession>
<sequence length="551" mass="62505">MISASKELALILFKDLEASKSLCVDDFLNTALLRLTKASWADDQLARLAICTAIHTKGVKDSKLSPESDALILKYTHRLIETWSDPTFVKHTSFRERTYVTMAILCCIAYIPNAILDSKIMAEILPSVNTYFNSGDIPTAQLGAIVAEGITSKIDKHNPVKTGLLDSSEELKRIRDLVYVTDAFKEDEGPSPEIDIPHQETEEEVDEDEGFDPDSTYCPDDDEDDDSDDEFQAYQMEEESDDEGLKKQETSKSKAKKPAFIRDLIRYLQDQSDALKLEIGLNAAEQLIRQKMNSGTELSEYSTELARYLISFPETFEIDQFRSLQQNALVALMVAVPKAVTGFIIDQVYDRNTSSGQKQMILSALSLAVRELAGWSPETIVEETRKELEAPQTLGTTLFLSKRIQLEKNRNQVVKKNRLSGLAGPVFFFPLLVGWWEGAQGRIKFWIGNDKVLSERFIMTLNIILHSSTNLPDKRRIVKEYFEFVSSMRYTSHDSVGVKKALLLGIDTIINVSYKDQERLLFQDYTRELTEIRDWLEGESQIEPQGVYKIL</sequence>
<keyword evidence="8" id="KW-1185">Reference proteome</keyword>
<dbReference type="AlphaFoldDB" id="A0A8H7UWP2"/>
<dbReference type="InterPro" id="IPR057348">
    <property type="entry name" value="TELO2_ARM"/>
</dbReference>
<reference evidence="7" key="1">
    <citation type="submission" date="2020-12" db="EMBL/GenBank/DDBJ databases">
        <title>Metabolic potential, ecology and presence of endohyphal bacteria is reflected in genomic diversity of Mucoromycotina.</title>
        <authorList>
            <person name="Muszewska A."/>
            <person name="Okrasinska A."/>
            <person name="Steczkiewicz K."/>
            <person name="Drgas O."/>
            <person name="Orlowska M."/>
            <person name="Perlinska-Lenart U."/>
            <person name="Aleksandrzak-Piekarczyk T."/>
            <person name="Szatraj K."/>
            <person name="Zielenkiewicz U."/>
            <person name="Pilsyk S."/>
            <person name="Malc E."/>
            <person name="Mieczkowski P."/>
            <person name="Kruszewska J.S."/>
            <person name="Biernat P."/>
            <person name="Pawlowska J."/>
        </authorList>
    </citation>
    <scope>NUCLEOTIDE SEQUENCE</scope>
    <source>
        <strain evidence="7">WA0000017839</strain>
    </source>
</reference>
<feature type="compositionally biased region" description="Acidic residues" evidence="4">
    <location>
        <begin position="201"/>
        <end position="212"/>
    </location>
</feature>
<feature type="compositionally biased region" description="Acidic residues" evidence="4">
    <location>
        <begin position="219"/>
        <end position="228"/>
    </location>
</feature>
<evidence type="ECO:0000259" key="6">
    <source>
        <dbReference type="Pfam" id="PF25320"/>
    </source>
</evidence>
<organism evidence="7 8">
    <name type="scientific">Mucor saturninus</name>
    <dbReference type="NCBI Taxonomy" id="64648"/>
    <lineage>
        <taxon>Eukaryota</taxon>
        <taxon>Fungi</taxon>
        <taxon>Fungi incertae sedis</taxon>
        <taxon>Mucoromycota</taxon>
        <taxon>Mucoromycotina</taxon>
        <taxon>Mucoromycetes</taxon>
        <taxon>Mucorales</taxon>
        <taxon>Mucorineae</taxon>
        <taxon>Mucoraceae</taxon>
        <taxon>Mucor</taxon>
    </lineage>
</organism>
<evidence type="ECO:0000256" key="3">
    <source>
        <dbReference type="ARBA" id="ARBA00022490"/>
    </source>
</evidence>
<dbReference type="InterPro" id="IPR019337">
    <property type="entry name" value="Telomere_length_regulation_dom"/>
</dbReference>
<dbReference type="GO" id="GO:0051083">
    <property type="term" value="P:'de novo' cotranslational protein folding"/>
    <property type="evidence" value="ECO:0007669"/>
    <property type="project" value="TreeGrafter"/>
</dbReference>
<comment type="subcellular location">
    <subcellularLocation>
        <location evidence="1">Cytoplasm</location>
    </subcellularLocation>
</comment>
<dbReference type="EMBL" id="JAEPRD010000071">
    <property type="protein sequence ID" value="KAG2201441.1"/>
    <property type="molecule type" value="Genomic_DNA"/>
</dbReference>
<proteinExistence type="inferred from homology"/>
<dbReference type="Pfam" id="PF25320">
    <property type="entry name" value="TELO2_ARM"/>
    <property type="match status" value="1"/>
</dbReference>
<evidence type="ECO:0000256" key="4">
    <source>
        <dbReference type="SAM" id="MobiDB-lite"/>
    </source>
</evidence>
<evidence type="ECO:0000259" key="5">
    <source>
        <dbReference type="Pfam" id="PF10193"/>
    </source>
</evidence>
<dbReference type="InterPro" id="IPR038528">
    <property type="entry name" value="TEL2_C_sf"/>
</dbReference>
<dbReference type="OrthoDB" id="10258062at2759"/>
<feature type="domain" description="Telomere length regulation protein conserved" evidence="5">
    <location>
        <begin position="258"/>
        <end position="368"/>
    </location>
</feature>
<gene>
    <name evidence="7" type="ORF">INT47_001490</name>
</gene>
<protein>
    <recommendedName>
        <fullName evidence="9">Telomere length regulation protein conserved domain-containing protein</fullName>
    </recommendedName>
</protein>
<feature type="region of interest" description="Disordered" evidence="4">
    <location>
        <begin position="186"/>
        <end position="228"/>
    </location>
</feature>
<evidence type="ECO:0000313" key="8">
    <source>
        <dbReference type="Proteomes" id="UP000603453"/>
    </source>
</evidence>
<dbReference type="PANTHER" id="PTHR15830">
    <property type="entry name" value="TELOMERE LENGTH REGULATION PROTEIN TEL2 FAMILY MEMBER"/>
    <property type="match status" value="1"/>
</dbReference>
<keyword evidence="3" id="KW-0963">Cytoplasm</keyword>
<dbReference type="InterPro" id="IPR051970">
    <property type="entry name" value="TEL2_Regulation"/>
</dbReference>
<dbReference type="GO" id="GO:0005829">
    <property type="term" value="C:cytosol"/>
    <property type="evidence" value="ECO:0007669"/>
    <property type="project" value="TreeGrafter"/>
</dbReference>
<feature type="domain" description="TELO2 ARM repeat" evidence="6">
    <location>
        <begin position="17"/>
        <end position="170"/>
    </location>
</feature>
<name>A0A8H7UWP2_9FUNG</name>
<dbReference type="Gene3D" id="1.25.40.720">
    <property type="entry name" value="Telomere length regulation protein 2, C-terminal domain"/>
    <property type="match status" value="2"/>
</dbReference>
<dbReference type="Pfam" id="PF10193">
    <property type="entry name" value="Telomere_reg-2"/>
    <property type="match status" value="1"/>
</dbReference>
<dbReference type="PANTHER" id="PTHR15830:SF10">
    <property type="entry name" value="TELOMERE LENGTH REGULATION PROTEIN TEL2 HOMOLOG"/>
    <property type="match status" value="1"/>
</dbReference>
<dbReference type="GO" id="GO:0051879">
    <property type="term" value="F:Hsp90 protein binding"/>
    <property type="evidence" value="ECO:0007669"/>
    <property type="project" value="TreeGrafter"/>
</dbReference>
<evidence type="ECO:0008006" key="9">
    <source>
        <dbReference type="Google" id="ProtNLM"/>
    </source>
</evidence>
<evidence type="ECO:0000256" key="1">
    <source>
        <dbReference type="ARBA" id="ARBA00004496"/>
    </source>
</evidence>
<evidence type="ECO:0000256" key="2">
    <source>
        <dbReference type="ARBA" id="ARBA00006133"/>
    </source>
</evidence>
<evidence type="ECO:0000313" key="7">
    <source>
        <dbReference type="EMBL" id="KAG2201441.1"/>
    </source>
</evidence>
<comment type="similarity">
    <text evidence="2">Belongs to the TEL2 family.</text>
</comment>
<dbReference type="GO" id="GO:0042162">
    <property type="term" value="F:telomeric DNA binding"/>
    <property type="evidence" value="ECO:0007669"/>
    <property type="project" value="TreeGrafter"/>
</dbReference>